<gene>
    <name evidence="2" type="ORF">DSM104329_02005</name>
</gene>
<sequence>MTYVRFVALGDSTAEGLDDRDGSGGYRGWADRLAERLARLDPATRYANLAVRGRLTAQVRAEQLEPALALEPDLVIISAGVNDLLRPGYDPARVMGHTEAIQRALVGAGATVVCFTMPDLSAFMPIARLVRTRLLAHNAALLELGAQTGAIVVDLAGSPAASDPRLWSDDRLHANSQGHERMEQAFAGAIGLLGEQAGPWIEPLPAAAARRRREAVVAELRWGGRHFAPWVVRRLRGRSSGDGIVAKRPQLLPVLADVASPLDPSAGRAS</sequence>
<organism evidence="2 3">
    <name type="scientific">Capillimicrobium parvum</name>
    <dbReference type="NCBI Taxonomy" id="2884022"/>
    <lineage>
        <taxon>Bacteria</taxon>
        <taxon>Bacillati</taxon>
        <taxon>Actinomycetota</taxon>
        <taxon>Thermoleophilia</taxon>
        <taxon>Solirubrobacterales</taxon>
        <taxon>Capillimicrobiaceae</taxon>
        <taxon>Capillimicrobium</taxon>
    </lineage>
</organism>
<dbReference type="AlphaFoldDB" id="A0A9E6XW78"/>
<evidence type="ECO:0000313" key="2">
    <source>
        <dbReference type="EMBL" id="UGS35612.1"/>
    </source>
</evidence>
<dbReference type="CDD" id="cd01832">
    <property type="entry name" value="SGNH_hydrolase_like_1"/>
    <property type="match status" value="1"/>
</dbReference>
<dbReference type="KEGG" id="sbae:DSM104329_02005"/>
<accession>A0A9E6XW78</accession>
<dbReference type="SUPFAM" id="SSF52266">
    <property type="entry name" value="SGNH hydrolase"/>
    <property type="match status" value="1"/>
</dbReference>
<reference evidence="2" key="1">
    <citation type="journal article" date="2022" name="Int. J. Syst. Evol. Microbiol.">
        <title>Pseudomonas aegrilactucae sp. nov. and Pseudomonas morbosilactucae sp. nov., pathogens causing bacterial rot of lettuce in Japan.</title>
        <authorList>
            <person name="Sawada H."/>
            <person name="Fujikawa T."/>
            <person name="Satou M."/>
        </authorList>
    </citation>
    <scope>NUCLEOTIDE SEQUENCE</scope>
    <source>
        <strain evidence="2">0166_1</strain>
    </source>
</reference>
<keyword evidence="3" id="KW-1185">Reference proteome</keyword>
<name>A0A9E6XW78_9ACTN</name>
<dbReference type="InterPro" id="IPR053140">
    <property type="entry name" value="GDSL_Rv0518-like"/>
</dbReference>
<dbReference type="InterPro" id="IPR013830">
    <property type="entry name" value="SGNH_hydro"/>
</dbReference>
<proteinExistence type="predicted"/>
<feature type="domain" description="SGNH hydrolase-type esterase" evidence="1">
    <location>
        <begin position="8"/>
        <end position="181"/>
    </location>
</feature>
<dbReference type="InterPro" id="IPR036514">
    <property type="entry name" value="SGNH_hydro_sf"/>
</dbReference>
<evidence type="ECO:0000313" key="3">
    <source>
        <dbReference type="Proteomes" id="UP001162834"/>
    </source>
</evidence>
<evidence type="ECO:0000259" key="1">
    <source>
        <dbReference type="Pfam" id="PF13472"/>
    </source>
</evidence>
<dbReference type="Pfam" id="PF13472">
    <property type="entry name" value="Lipase_GDSL_2"/>
    <property type="match status" value="1"/>
</dbReference>
<dbReference type="Gene3D" id="3.40.50.1110">
    <property type="entry name" value="SGNH hydrolase"/>
    <property type="match status" value="1"/>
</dbReference>
<dbReference type="PANTHER" id="PTHR43784:SF2">
    <property type="entry name" value="GDSL-LIKE LIPASE_ACYLHYDROLASE, PUTATIVE (AFU_ORTHOLOGUE AFUA_2G00820)-RELATED"/>
    <property type="match status" value="1"/>
</dbReference>
<dbReference type="PANTHER" id="PTHR43784">
    <property type="entry name" value="GDSL-LIKE LIPASE/ACYLHYDROLASE, PUTATIVE (AFU_ORTHOLOGUE AFUA_2G00820)-RELATED"/>
    <property type="match status" value="1"/>
</dbReference>
<dbReference type="EMBL" id="CP087164">
    <property type="protein sequence ID" value="UGS35612.1"/>
    <property type="molecule type" value="Genomic_DNA"/>
</dbReference>
<protein>
    <recommendedName>
        <fullName evidence="1">SGNH hydrolase-type esterase domain-containing protein</fullName>
    </recommendedName>
</protein>
<dbReference type="RefSeq" id="WP_259315294.1">
    <property type="nucleotide sequence ID" value="NZ_CP087164.1"/>
</dbReference>
<dbReference type="Proteomes" id="UP001162834">
    <property type="component" value="Chromosome"/>
</dbReference>